<gene>
    <name evidence="2" type="ORF">OGAPHI_004597</name>
</gene>
<accession>A0A9P8P2X2</accession>
<evidence type="ECO:0000313" key="2">
    <source>
        <dbReference type="EMBL" id="KAH3664245.1"/>
    </source>
</evidence>
<dbReference type="Gene3D" id="3.40.50.1010">
    <property type="entry name" value="5'-nuclease"/>
    <property type="match status" value="1"/>
</dbReference>
<dbReference type="PANTHER" id="PTHR16161:SF0">
    <property type="entry name" value="TRANSCRIPTIONAL PROTEIN SWT1"/>
    <property type="match status" value="1"/>
</dbReference>
<dbReference type="RefSeq" id="XP_046060517.1">
    <property type="nucleotide sequence ID" value="XM_046205691.1"/>
</dbReference>
<dbReference type="SUPFAM" id="SSF88723">
    <property type="entry name" value="PIN domain-like"/>
    <property type="match status" value="1"/>
</dbReference>
<dbReference type="GeneID" id="70236562"/>
<feature type="domain" description="PIN" evidence="1">
    <location>
        <begin position="20"/>
        <end position="133"/>
    </location>
</feature>
<dbReference type="GO" id="GO:0004540">
    <property type="term" value="F:RNA nuclease activity"/>
    <property type="evidence" value="ECO:0007669"/>
    <property type="project" value="UniProtKB-ARBA"/>
</dbReference>
<dbReference type="CDD" id="cd18727">
    <property type="entry name" value="PIN_Swt1-like"/>
    <property type="match status" value="1"/>
</dbReference>
<dbReference type="EMBL" id="JAEUBE010000327">
    <property type="protein sequence ID" value="KAH3664245.1"/>
    <property type="molecule type" value="Genomic_DNA"/>
</dbReference>
<organism evidence="2 3">
    <name type="scientific">Ogataea philodendri</name>
    <dbReference type="NCBI Taxonomy" id="1378263"/>
    <lineage>
        <taxon>Eukaryota</taxon>
        <taxon>Fungi</taxon>
        <taxon>Dikarya</taxon>
        <taxon>Ascomycota</taxon>
        <taxon>Saccharomycotina</taxon>
        <taxon>Pichiomycetes</taxon>
        <taxon>Pichiales</taxon>
        <taxon>Pichiaceae</taxon>
        <taxon>Ogataea</taxon>
    </lineage>
</organism>
<dbReference type="PANTHER" id="PTHR16161">
    <property type="entry name" value="TRANSCRIPTIONAL PROTEIN SWT1"/>
    <property type="match status" value="1"/>
</dbReference>
<evidence type="ECO:0000313" key="3">
    <source>
        <dbReference type="Proteomes" id="UP000769157"/>
    </source>
</evidence>
<sequence length="309" mass="35415">MSYSDMMDVEERRDLPPGKLVLVFDTNFLLDQLSIADGLRGLPVAHQLVIPQQVVRELDGLKSSDSHVATAARKAIDWLYAFLHNNDEIVRVQRLHERTDRQATGDDAILDACLFFGTEAMVVLFSNDKNLCVKALAHGVLTVSWRPDMDVQMVRQRLVQEFARVNGDVMDLEPKETVHTSSTDTVYSQVHALVLEAIEYVLKHEFGDDFDMIGYDVNKSRSLRDCCYTLKQYTISTFGSYFRSGSINPLKLLKEKQKIDEYSSKPTTPEQLREFVEFWTIVLDGLYRNRDNEQRSALNTVTQAWRNVL</sequence>
<keyword evidence="3" id="KW-1185">Reference proteome</keyword>
<dbReference type="InterPro" id="IPR049014">
    <property type="entry name" value="SWT1_C"/>
</dbReference>
<dbReference type="SMART" id="SM00670">
    <property type="entry name" value="PINc"/>
    <property type="match status" value="1"/>
</dbReference>
<reference evidence="2" key="1">
    <citation type="journal article" date="2021" name="Open Biol.">
        <title>Shared evolutionary footprints suggest mitochondrial oxidative damage underlies multiple complex I losses in fungi.</title>
        <authorList>
            <person name="Schikora-Tamarit M.A."/>
            <person name="Marcet-Houben M."/>
            <person name="Nosek J."/>
            <person name="Gabaldon T."/>
        </authorList>
    </citation>
    <scope>NUCLEOTIDE SEQUENCE</scope>
    <source>
        <strain evidence="2">CBS6075</strain>
    </source>
</reference>
<comment type="caution">
    <text evidence="2">The sequence shown here is derived from an EMBL/GenBank/DDBJ whole genome shotgun (WGS) entry which is preliminary data.</text>
</comment>
<dbReference type="InterPro" id="IPR052626">
    <property type="entry name" value="SWT1_Regulator"/>
</dbReference>
<protein>
    <recommendedName>
        <fullName evidence="1">PIN domain-containing protein</fullName>
    </recommendedName>
</protein>
<dbReference type="InterPro" id="IPR029060">
    <property type="entry name" value="PIN-like_dom_sf"/>
</dbReference>
<dbReference type="Proteomes" id="UP000769157">
    <property type="component" value="Unassembled WGS sequence"/>
</dbReference>
<dbReference type="GO" id="GO:0005634">
    <property type="term" value="C:nucleus"/>
    <property type="evidence" value="ECO:0007669"/>
    <property type="project" value="TreeGrafter"/>
</dbReference>
<dbReference type="Pfam" id="PF21693">
    <property type="entry name" value="SWT1_3rd"/>
    <property type="match status" value="1"/>
</dbReference>
<name>A0A9P8P2X2_9ASCO</name>
<dbReference type="InterPro" id="IPR002716">
    <property type="entry name" value="PIN_dom"/>
</dbReference>
<dbReference type="AlphaFoldDB" id="A0A9P8P2X2"/>
<dbReference type="OrthoDB" id="2017974at2759"/>
<evidence type="ECO:0000259" key="1">
    <source>
        <dbReference type="SMART" id="SM00670"/>
    </source>
</evidence>
<reference evidence="2" key="2">
    <citation type="submission" date="2021-01" db="EMBL/GenBank/DDBJ databases">
        <authorList>
            <person name="Schikora-Tamarit M.A."/>
        </authorList>
    </citation>
    <scope>NUCLEOTIDE SEQUENCE</scope>
    <source>
        <strain evidence="2">CBS6075</strain>
    </source>
</reference>
<proteinExistence type="predicted"/>
<dbReference type="Pfam" id="PF13638">
    <property type="entry name" value="PIN_4"/>
    <property type="match status" value="1"/>
</dbReference>